<feature type="region of interest" description="Disordered" evidence="1">
    <location>
        <begin position="1"/>
        <end position="25"/>
    </location>
</feature>
<organism evidence="3 4">
    <name type="scientific">Pristionchus pacificus</name>
    <name type="common">Parasitic nematode worm</name>
    <dbReference type="NCBI Taxonomy" id="54126"/>
    <lineage>
        <taxon>Eukaryota</taxon>
        <taxon>Metazoa</taxon>
        <taxon>Ecdysozoa</taxon>
        <taxon>Nematoda</taxon>
        <taxon>Chromadorea</taxon>
        <taxon>Rhabditida</taxon>
        <taxon>Rhabditina</taxon>
        <taxon>Diplogasteromorpha</taxon>
        <taxon>Diplogasteroidea</taxon>
        <taxon>Neodiplogasteridae</taxon>
        <taxon>Pristionchus</taxon>
    </lineage>
</organism>
<dbReference type="Proteomes" id="UP000005239">
    <property type="component" value="Unassembled WGS sequence"/>
</dbReference>
<feature type="domain" description="F-box" evidence="2">
    <location>
        <begin position="46"/>
        <end position="96"/>
    </location>
</feature>
<evidence type="ECO:0000313" key="3">
    <source>
        <dbReference type="EnsemblMetazoa" id="PPA37203.1"/>
    </source>
</evidence>
<protein>
    <submittedName>
        <fullName evidence="3">F-box domain-containing protein</fullName>
    </submittedName>
</protein>
<dbReference type="AlphaFoldDB" id="A0A8R1YZC9"/>
<dbReference type="SUPFAM" id="SSF81383">
    <property type="entry name" value="F-box domain"/>
    <property type="match status" value="1"/>
</dbReference>
<sequence length="412" mass="47846">MNDISDSEEQESTSNSEEDSDYDDNDVFVRRPKKFLIIGSDGLCIEDHLSHCPDLCLLKIFNFLSRPDLFNVTSVNKRLLPLYFDKSLNNRKWGNGHLSIYPTLSGYFFDLVVGIDGYPWSEEEYGNYAWFEYEIQKSEDGSFIEKRTMNARREYFLEFPPDNPHYWPIPDAFFTAMAEILRHHEATKVRIENVPLTIFTKMEKILDGHCTQSISCAKVQCESIGQAEVKSIKKSFTQLVKRVRVIDLKDAPELFQLIDEDFMCSIAHLEVYDRQMLTSPYADLAYVHRFTPSDSILQHIIHFQWLELLSMELDSDWVAPLIMARMEASIKGEFEQRCTWKFALDRPLTSDIISQTVRHADYKYTELDDVHFLSTKDQARHAKIYSEQYLVGDGTAILNVVQINVLNACSFN</sequence>
<name>A0A8R1YZC9_PRIPA</name>
<evidence type="ECO:0000259" key="2">
    <source>
        <dbReference type="PROSITE" id="PS50181"/>
    </source>
</evidence>
<gene>
    <name evidence="3" type="primary">WBGene00275572</name>
</gene>
<proteinExistence type="predicted"/>
<dbReference type="PROSITE" id="PS50181">
    <property type="entry name" value="FBOX"/>
    <property type="match status" value="1"/>
</dbReference>
<dbReference type="EnsemblMetazoa" id="PPA37203.1">
    <property type="protein sequence ID" value="PPA37203.1"/>
    <property type="gene ID" value="WBGene00275572"/>
</dbReference>
<dbReference type="InterPro" id="IPR036047">
    <property type="entry name" value="F-box-like_dom_sf"/>
</dbReference>
<accession>A0A8R1YZC9</accession>
<dbReference type="InterPro" id="IPR001810">
    <property type="entry name" value="F-box_dom"/>
</dbReference>
<evidence type="ECO:0000256" key="1">
    <source>
        <dbReference type="SAM" id="MobiDB-lite"/>
    </source>
</evidence>
<evidence type="ECO:0000313" key="4">
    <source>
        <dbReference type="Proteomes" id="UP000005239"/>
    </source>
</evidence>
<reference evidence="3" key="2">
    <citation type="submission" date="2022-06" db="UniProtKB">
        <authorList>
            <consortium name="EnsemblMetazoa"/>
        </authorList>
    </citation>
    <scope>IDENTIFICATION</scope>
    <source>
        <strain evidence="3">PS312</strain>
    </source>
</reference>
<reference evidence="4" key="1">
    <citation type="journal article" date="2008" name="Nat. Genet.">
        <title>The Pristionchus pacificus genome provides a unique perspective on nematode lifestyle and parasitism.</title>
        <authorList>
            <person name="Dieterich C."/>
            <person name="Clifton S.W."/>
            <person name="Schuster L.N."/>
            <person name="Chinwalla A."/>
            <person name="Delehaunty K."/>
            <person name="Dinkelacker I."/>
            <person name="Fulton L."/>
            <person name="Fulton R."/>
            <person name="Godfrey J."/>
            <person name="Minx P."/>
            <person name="Mitreva M."/>
            <person name="Roeseler W."/>
            <person name="Tian H."/>
            <person name="Witte H."/>
            <person name="Yang S.P."/>
            <person name="Wilson R.K."/>
            <person name="Sommer R.J."/>
        </authorList>
    </citation>
    <scope>NUCLEOTIDE SEQUENCE [LARGE SCALE GENOMIC DNA]</scope>
    <source>
        <strain evidence="4">PS312</strain>
    </source>
</reference>
<keyword evidence="4" id="KW-1185">Reference proteome</keyword>